<dbReference type="EMBL" id="CAEZXX010000055">
    <property type="protein sequence ID" value="CAB4707865.1"/>
    <property type="molecule type" value="Genomic_DNA"/>
</dbReference>
<protein>
    <submittedName>
        <fullName evidence="1">Unannotated protein</fullName>
    </submittedName>
</protein>
<evidence type="ECO:0000313" key="3">
    <source>
        <dbReference type="EMBL" id="CAB4794813.1"/>
    </source>
</evidence>
<gene>
    <name evidence="1" type="ORF">UFOPK2602_00965</name>
    <name evidence="2" type="ORF">UFOPK2806_02179</name>
    <name evidence="3" type="ORF">UFOPK3001_00555</name>
    <name evidence="4" type="ORF">UFOPK3954_00090</name>
    <name evidence="5" type="ORF">UFOPK4306_01262</name>
</gene>
<dbReference type="EMBL" id="CAFAAJ010000025">
    <property type="protein sequence ID" value="CAB4794813.1"/>
    <property type="molecule type" value="Genomic_DNA"/>
</dbReference>
<organism evidence="1">
    <name type="scientific">freshwater metagenome</name>
    <dbReference type="NCBI Taxonomy" id="449393"/>
    <lineage>
        <taxon>unclassified sequences</taxon>
        <taxon>metagenomes</taxon>
        <taxon>ecological metagenomes</taxon>
    </lineage>
</organism>
<dbReference type="AlphaFoldDB" id="A0A6J6QFA6"/>
<sequence>MPASTLLCSDSTLIVLPWPDREADSRGHEARGRYTELFVLPILGPTATWLLRRLVDGLEAFPDGYELDLAETAGALGLVHQPARPGPFAKALDRVVMFGYAQPAPYGLAVRSHLQTLTAKQLGRLPHHLQSLHGQWIPTRSVTNG</sequence>
<evidence type="ECO:0000313" key="1">
    <source>
        <dbReference type="EMBL" id="CAB4707865.1"/>
    </source>
</evidence>
<dbReference type="EMBL" id="CAFBON010000004">
    <property type="protein sequence ID" value="CAB4973663.1"/>
    <property type="molecule type" value="Genomic_DNA"/>
</dbReference>
<evidence type="ECO:0000313" key="4">
    <source>
        <dbReference type="EMBL" id="CAB4973663.1"/>
    </source>
</evidence>
<accession>A0A6J6QFA6</accession>
<name>A0A6J6QFA6_9ZZZZ</name>
<evidence type="ECO:0000313" key="2">
    <source>
        <dbReference type="EMBL" id="CAB4767030.1"/>
    </source>
</evidence>
<proteinExistence type="predicted"/>
<dbReference type="EMBL" id="CAFBQP010000044">
    <property type="protein sequence ID" value="CAB5063450.1"/>
    <property type="molecule type" value="Genomic_DNA"/>
</dbReference>
<evidence type="ECO:0000313" key="5">
    <source>
        <dbReference type="EMBL" id="CAB5063450.1"/>
    </source>
</evidence>
<reference evidence="1" key="1">
    <citation type="submission" date="2020-05" db="EMBL/GenBank/DDBJ databases">
        <authorList>
            <person name="Chiriac C."/>
            <person name="Salcher M."/>
            <person name="Ghai R."/>
            <person name="Kavagutti S V."/>
        </authorList>
    </citation>
    <scope>NUCLEOTIDE SEQUENCE</scope>
</reference>
<dbReference type="EMBL" id="CAEZYY010000042">
    <property type="protein sequence ID" value="CAB4767030.1"/>
    <property type="molecule type" value="Genomic_DNA"/>
</dbReference>